<accession>A0A843X3D6</accession>
<dbReference type="EMBL" id="NMUH01005989">
    <property type="protein sequence ID" value="MQM14178.1"/>
    <property type="molecule type" value="Genomic_DNA"/>
</dbReference>
<keyword evidence="2" id="KW-1185">Reference proteome</keyword>
<dbReference type="AlphaFoldDB" id="A0A843X3D6"/>
<organism evidence="1 2">
    <name type="scientific">Colocasia esculenta</name>
    <name type="common">Wild taro</name>
    <name type="synonym">Arum esculentum</name>
    <dbReference type="NCBI Taxonomy" id="4460"/>
    <lineage>
        <taxon>Eukaryota</taxon>
        <taxon>Viridiplantae</taxon>
        <taxon>Streptophyta</taxon>
        <taxon>Embryophyta</taxon>
        <taxon>Tracheophyta</taxon>
        <taxon>Spermatophyta</taxon>
        <taxon>Magnoliopsida</taxon>
        <taxon>Liliopsida</taxon>
        <taxon>Araceae</taxon>
        <taxon>Aroideae</taxon>
        <taxon>Colocasieae</taxon>
        <taxon>Colocasia</taxon>
    </lineage>
</organism>
<reference evidence="1" key="1">
    <citation type="submission" date="2017-07" db="EMBL/GenBank/DDBJ databases">
        <title>Taro Niue Genome Assembly and Annotation.</title>
        <authorList>
            <person name="Atibalentja N."/>
            <person name="Keating K."/>
            <person name="Fields C.J."/>
        </authorList>
    </citation>
    <scope>NUCLEOTIDE SEQUENCE</scope>
    <source>
        <strain evidence="1">Niue_2</strain>
        <tissue evidence="1">Leaf</tissue>
    </source>
</reference>
<sequence length="235" mass="24717">MSSSVLGSKVWCCIGDSGSRLSTSVGILLLLRFRCESDPELTDHFEDWFSVVDLTLVNVNFGVLAVGYGQALVLDTATNRMGVPSSDALAMASDTADSEFQVNIESLRERWVRRQPFVGKWAVNPKWASGSLLGAGAHLGPVGGPPASTATAGGGGDANAQGRVGVCHACQRARRAGRWGLRQHARRAGKAGCCHAAAAGPHLCRLTSPLAASLRLTSSLPPHSTSSSYKYPMRG</sequence>
<dbReference type="Proteomes" id="UP000652761">
    <property type="component" value="Unassembled WGS sequence"/>
</dbReference>
<name>A0A843X3D6_COLES</name>
<gene>
    <name evidence="1" type="ORF">Taro_047108</name>
</gene>
<protein>
    <submittedName>
        <fullName evidence="1">Uncharacterized protein</fullName>
    </submittedName>
</protein>
<comment type="caution">
    <text evidence="1">The sequence shown here is derived from an EMBL/GenBank/DDBJ whole genome shotgun (WGS) entry which is preliminary data.</text>
</comment>
<evidence type="ECO:0000313" key="1">
    <source>
        <dbReference type="EMBL" id="MQM14178.1"/>
    </source>
</evidence>
<proteinExistence type="predicted"/>
<evidence type="ECO:0000313" key="2">
    <source>
        <dbReference type="Proteomes" id="UP000652761"/>
    </source>
</evidence>